<evidence type="ECO:0000313" key="1">
    <source>
        <dbReference type="EMBL" id="KAK3063438.1"/>
    </source>
</evidence>
<dbReference type="Proteomes" id="UP001186974">
    <property type="component" value="Unassembled WGS sequence"/>
</dbReference>
<gene>
    <name evidence="1" type="ORF">LTS18_000373</name>
</gene>
<name>A0ACC3D869_9PEZI</name>
<dbReference type="EMBL" id="JAWDJW010006847">
    <property type="protein sequence ID" value="KAK3063438.1"/>
    <property type="molecule type" value="Genomic_DNA"/>
</dbReference>
<keyword evidence="2" id="KW-1185">Reference proteome</keyword>
<feature type="non-terminal residue" evidence="1">
    <location>
        <position position="1"/>
    </location>
</feature>
<organism evidence="1 2">
    <name type="scientific">Coniosporium uncinatum</name>
    <dbReference type="NCBI Taxonomy" id="93489"/>
    <lineage>
        <taxon>Eukaryota</taxon>
        <taxon>Fungi</taxon>
        <taxon>Dikarya</taxon>
        <taxon>Ascomycota</taxon>
        <taxon>Pezizomycotina</taxon>
        <taxon>Dothideomycetes</taxon>
        <taxon>Dothideomycetes incertae sedis</taxon>
        <taxon>Coniosporium</taxon>
    </lineage>
</organism>
<proteinExistence type="predicted"/>
<evidence type="ECO:0000313" key="2">
    <source>
        <dbReference type="Proteomes" id="UP001186974"/>
    </source>
</evidence>
<sequence length="73" mass="7659">QVPGITADVAAAAGAAFVQSYQSGLKTTALVSLAFGGLAIASAFLCNDIEPKMTDKIEVFLENTKQAEKNQFH</sequence>
<protein>
    <submittedName>
        <fullName evidence="1">Uncharacterized protein</fullName>
    </submittedName>
</protein>
<reference evidence="1" key="1">
    <citation type="submission" date="2024-09" db="EMBL/GenBank/DDBJ databases">
        <title>Black Yeasts Isolated from many extreme environments.</title>
        <authorList>
            <person name="Coleine C."/>
            <person name="Stajich J.E."/>
            <person name="Selbmann L."/>
        </authorList>
    </citation>
    <scope>NUCLEOTIDE SEQUENCE</scope>
    <source>
        <strain evidence="1">CCFEE 5737</strain>
    </source>
</reference>
<accession>A0ACC3D869</accession>
<comment type="caution">
    <text evidence="1">The sequence shown here is derived from an EMBL/GenBank/DDBJ whole genome shotgun (WGS) entry which is preliminary data.</text>
</comment>